<evidence type="ECO:0000313" key="4">
    <source>
        <dbReference type="Proteomes" id="UP000498980"/>
    </source>
</evidence>
<comment type="caution">
    <text evidence="2">The sequence shown here is derived from an EMBL/GenBank/DDBJ whole genome shotgun (WGS) entry which is preliminary data.</text>
</comment>
<keyword evidence="1" id="KW-1133">Transmembrane helix</keyword>
<dbReference type="AlphaFoldDB" id="A0A7J0C3I3"/>
<protein>
    <submittedName>
        <fullName evidence="2">Uncharacterized protein</fullName>
    </submittedName>
</protein>
<keyword evidence="4" id="KW-1185">Reference proteome</keyword>
<feature type="transmembrane region" description="Helical" evidence="1">
    <location>
        <begin position="6"/>
        <end position="23"/>
    </location>
</feature>
<proteinExistence type="predicted"/>
<dbReference type="EMBL" id="BLWC01000001">
    <property type="protein sequence ID" value="GFM97011.1"/>
    <property type="molecule type" value="Genomic_DNA"/>
</dbReference>
<gene>
    <name evidence="3" type="ORF">HEB29_001720</name>
    <name evidence="2" type="ORF">Sfulv_18220</name>
</gene>
<evidence type="ECO:0000313" key="3">
    <source>
        <dbReference type="EMBL" id="NYE40709.1"/>
    </source>
</evidence>
<name>A0A7J0C3I3_9ACTN</name>
<feature type="transmembrane region" description="Helical" evidence="1">
    <location>
        <begin position="100"/>
        <end position="118"/>
    </location>
</feature>
<evidence type="ECO:0000256" key="1">
    <source>
        <dbReference type="SAM" id="Phobius"/>
    </source>
</evidence>
<dbReference type="Proteomes" id="UP000530403">
    <property type="component" value="Unassembled WGS sequence"/>
</dbReference>
<feature type="transmembrane region" description="Helical" evidence="1">
    <location>
        <begin position="43"/>
        <end position="61"/>
    </location>
</feature>
<evidence type="ECO:0000313" key="2">
    <source>
        <dbReference type="EMBL" id="GFM97011.1"/>
    </source>
</evidence>
<evidence type="ECO:0000313" key="5">
    <source>
        <dbReference type="Proteomes" id="UP000530403"/>
    </source>
</evidence>
<dbReference type="EMBL" id="JACCCF010000001">
    <property type="protein sequence ID" value="NYE40709.1"/>
    <property type="molecule type" value="Genomic_DNA"/>
</dbReference>
<accession>A0A7J0C3I3</accession>
<reference evidence="3 5" key="2">
    <citation type="submission" date="2020-07" db="EMBL/GenBank/DDBJ databases">
        <title>Sequencing the genomes of 1000 actinobacteria strains.</title>
        <authorList>
            <person name="Klenk H.-P."/>
        </authorList>
    </citation>
    <scope>NUCLEOTIDE SEQUENCE [LARGE SCALE GENOMIC DNA]</scope>
    <source>
        <strain evidence="3 5">DSM 41455</strain>
    </source>
</reference>
<dbReference type="RefSeq" id="WP_173313142.1">
    <property type="nucleotide sequence ID" value="NZ_BAAAUE010000007.1"/>
</dbReference>
<organism evidence="2 4">
    <name type="scientific">Streptomyces fulvorobeus</name>
    <dbReference type="NCBI Taxonomy" id="284028"/>
    <lineage>
        <taxon>Bacteria</taxon>
        <taxon>Bacillati</taxon>
        <taxon>Actinomycetota</taxon>
        <taxon>Actinomycetes</taxon>
        <taxon>Kitasatosporales</taxon>
        <taxon>Streptomycetaceae</taxon>
        <taxon>Streptomyces</taxon>
    </lineage>
</organism>
<reference evidence="2 4" key="1">
    <citation type="submission" date="2020-05" db="EMBL/GenBank/DDBJ databases">
        <title>Whole genome shotgun sequence of Streptomyces fulvorobeus NBRC 15897.</title>
        <authorList>
            <person name="Komaki H."/>
            <person name="Tamura T."/>
        </authorList>
    </citation>
    <scope>NUCLEOTIDE SEQUENCE [LARGE SCALE GENOMIC DNA]</scope>
    <source>
        <strain evidence="2 4">NBRC 15897</strain>
    </source>
</reference>
<keyword evidence="1" id="KW-0472">Membrane</keyword>
<sequence length="170" mass="17008">MTGATSLTLTGLAISLAVLWANFRPWWKGSREFKQLIPFGQGFLLGAVSTVCTGGILGWLAGCSAGAANSGGERGVQAMTGSASSGALTKGSLGTLSPEGAVIVFLLTVGVIIAWKAAGKAEKKRTTGGAFVGATLCLTAGVASLLNWLPGTLNAVGEQLRTAVEGAGIL</sequence>
<feature type="transmembrane region" description="Helical" evidence="1">
    <location>
        <begin position="130"/>
        <end position="149"/>
    </location>
</feature>
<keyword evidence="1" id="KW-0812">Transmembrane</keyword>
<dbReference type="Proteomes" id="UP000498980">
    <property type="component" value="Unassembled WGS sequence"/>
</dbReference>